<organism evidence="2 3">
    <name type="scientific">Gorilla gorilla gorilla</name>
    <name type="common">Western lowland gorilla</name>
    <dbReference type="NCBI Taxonomy" id="9595"/>
    <lineage>
        <taxon>Eukaryota</taxon>
        <taxon>Metazoa</taxon>
        <taxon>Chordata</taxon>
        <taxon>Craniata</taxon>
        <taxon>Vertebrata</taxon>
        <taxon>Euteleostomi</taxon>
        <taxon>Mammalia</taxon>
        <taxon>Eutheria</taxon>
        <taxon>Euarchontoglires</taxon>
        <taxon>Primates</taxon>
        <taxon>Haplorrhini</taxon>
        <taxon>Catarrhini</taxon>
        <taxon>Hominidae</taxon>
        <taxon>Gorilla</taxon>
    </lineage>
</organism>
<reference evidence="2" key="3">
    <citation type="submission" date="2025-08" db="UniProtKB">
        <authorList>
            <consortium name="Ensembl"/>
        </authorList>
    </citation>
    <scope>IDENTIFICATION</scope>
</reference>
<reference evidence="2" key="4">
    <citation type="submission" date="2025-09" db="UniProtKB">
        <authorList>
            <consortium name="Ensembl"/>
        </authorList>
    </citation>
    <scope>IDENTIFICATION</scope>
</reference>
<dbReference type="Ensembl" id="ENSGGOT00000061957.1">
    <property type="protein sequence ID" value="ENSGGOP00000041670.1"/>
    <property type="gene ID" value="ENSGGOG00000012112.3"/>
</dbReference>
<gene>
    <name evidence="2" type="primary">ZNF780A</name>
</gene>
<protein>
    <submittedName>
        <fullName evidence="2">Zinc finger protein 780A</fullName>
    </submittedName>
</protein>
<evidence type="ECO:0000313" key="3">
    <source>
        <dbReference type="Proteomes" id="UP000001519"/>
    </source>
</evidence>
<keyword evidence="3" id="KW-1185">Reference proteome</keyword>
<dbReference type="InterPro" id="IPR001909">
    <property type="entry name" value="KRAB"/>
</dbReference>
<reference evidence="3" key="1">
    <citation type="submission" date="2011-05" db="EMBL/GenBank/DDBJ databases">
        <title>Insights into the evolution of the great apes provided by the gorilla genome.</title>
        <authorList>
            <person name="Scally A."/>
        </authorList>
    </citation>
    <scope>NUCLEOTIDE SEQUENCE [LARGE SCALE GENOMIC DNA]</scope>
</reference>
<reference evidence="2 3" key="2">
    <citation type="journal article" date="2012" name="Nature">
        <title>Insights into hominid evolution from the gorilla genome sequence.</title>
        <authorList>
            <person name="Scally A."/>
            <person name="Dutheil J.Y."/>
            <person name="Hillier L.W."/>
            <person name="Jordan G.E."/>
            <person name="Goodhead I."/>
            <person name="Herrero J."/>
            <person name="Hobolth A."/>
            <person name="Lappalainen T."/>
            <person name="Mailund T."/>
            <person name="Marques-Bonet T."/>
            <person name="McCarthy S."/>
            <person name="Montgomery S.H."/>
            <person name="Schwalie P.C."/>
            <person name="Tang Y.A."/>
            <person name="Ward M.C."/>
            <person name="Xue Y."/>
            <person name="Yngvadottir B."/>
            <person name="Alkan C."/>
            <person name="Andersen L.N."/>
            <person name="Ayub Q."/>
            <person name="Ball E.V."/>
            <person name="Beal K."/>
            <person name="Bradley B.J."/>
            <person name="Chen Y."/>
            <person name="Clee C.M."/>
            <person name="Fitzgerald S."/>
            <person name="Graves T.A."/>
            <person name="Gu Y."/>
            <person name="Heath P."/>
            <person name="Heger A."/>
            <person name="Karakoc E."/>
            <person name="Kolb-Kokocinski A."/>
            <person name="Laird G.K."/>
            <person name="Lunter G."/>
            <person name="Meader S."/>
            <person name="Mort M."/>
            <person name="Mullikin J.C."/>
            <person name="Munch K."/>
            <person name="O'Connor T.D."/>
            <person name="Phillips A.D."/>
            <person name="Prado-Martinez J."/>
            <person name="Rogers A.S."/>
            <person name="Sajjadian S."/>
            <person name="Schmidt D."/>
            <person name="Shaw K."/>
            <person name="Simpson J.T."/>
            <person name="Stenson P.D."/>
            <person name="Turner D.J."/>
            <person name="Vigilant L."/>
            <person name="Vilella A.J."/>
            <person name="Whitener W."/>
            <person name="Zhu B."/>
            <person name="Cooper D.N."/>
            <person name="de Jong P."/>
            <person name="Dermitzakis E.T."/>
            <person name="Eichler E.E."/>
            <person name="Flicek P."/>
            <person name="Goldman N."/>
            <person name="Mundy N.I."/>
            <person name="Ning Z."/>
            <person name="Odom D.T."/>
            <person name="Ponting C.P."/>
            <person name="Quail M.A."/>
            <person name="Ryder O.A."/>
            <person name="Searle S.M."/>
            <person name="Warren W.C."/>
            <person name="Wilson R.K."/>
            <person name="Schierup M.H."/>
            <person name="Rogers J."/>
            <person name="Tyler-Smith C."/>
            <person name="Durbin R."/>
        </authorList>
    </citation>
    <scope>NUCLEOTIDE SEQUENCE [LARGE SCALE GENOMIC DNA]</scope>
</reference>
<sequence length="158" mass="18211">MGRSPRKIDQFCNSSNMVHGSVTFRDVAIDFSQEEWECLQPDQRTLYRDVMLENYSHLISLGSSISKPGVITLLEQEKEPWMVVRKETSRWYPDLESKYGPEKVSPENDTSEVNLPKHISSLASKPSFTAIHIQRRIHCRICIAFGYLSLVYCSLEIL</sequence>
<accession>A0A2I2Z3T6</accession>
<evidence type="ECO:0000313" key="2">
    <source>
        <dbReference type="Ensembl" id="ENSGGOP00000041670.1"/>
    </source>
</evidence>
<dbReference type="InterPro" id="IPR036051">
    <property type="entry name" value="KRAB_dom_sf"/>
</dbReference>
<proteinExistence type="predicted"/>
<dbReference type="InterPro" id="IPR050169">
    <property type="entry name" value="Krueppel_C2H2_ZnF"/>
</dbReference>
<dbReference type="SMART" id="SM00349">
    <property type="entry name" value="KRAB"/>
    <property type="match status" value="1"/>
</dbReference>
<dbReference type="PROSITE" id="PS50805">
    <property type="entry name" value="KRAB"/>
    <property type="match status" value="1"/>
</dbReference>
<dbReference type="PANTHER" id="PTHR23232:SF157">
    <property type="entry name" value="ZINC FINGER PROTEIN 525"/>
    <property type="match status" value="1"/>
</dbReference>
<dbReference type="SUPFAM" id="SSF109640">
    <property type="entry name" value="KRAB domain (Kruppel-associated box)"/>
    <property type="match status" value="1"/>
</dbReference>
<dbReference type="Bgee" id="ENSGGOG00000012112">
    <property type="expression patterns" value="Expressed in liver and 6 other cell types or tissues"/>
</dbReference>
<dbReference type="GO" id="GO:0006355">
    <property type="term" value="P:regulation of DNA-templated transcription"/>
    <property type="evidence" value="ECO:0007669"/>
    <property type="project" value="InterPro"/>
</dbReference>
<dbReference type="GeneTree" id="ENSGT00940000162062"/>
<name>A0A2I2Z3T6_GORGO</name>
<dbReference type="AlphaFoldDB" id="A0A2I2Z3T6"/>
<dbReference type="Gene3D" id="6.10.140.140">
    <property type="match status" value="1"/>
</dbReference>
<dbReference type="PANTHER" id="PTHR23232">
    <property type="entry name" value="KRAB DOMAIN C2H2 ZINC FINGER"/>
    <property type="match status" value="1"/>
</dbReference>
<dbReference type="Proteomes" id="UP000001519">
    <property type="component" value="Chromosome 19"/>
</dbReference>
<dbReference type="Pfam" id="PF01352">
    <property type="entry name" value="KRAB"/>
    <property type="match status" value="1"/>
</dbReference>
<feature type="domain" description="KRAB" evidence="1">
    <location>
        <begin position="22"/>
        <end position="93"/>
    </location>
</feature>
<dbReference type="CDD" id="cd07765">
    <property type="entry name" value="KRAB_A-box"/>
    <property type="match status" value="1"/>
</dbReference>
<dbReference type="EMBL" id="CABD030113534">
    <property type="status" value="NOT_ANNOTATED_CDS"/>
    <property type="molecule type" value="Genomic_DNA"/>
</dbReference>
<evidence type="ECO:0000259" key="1">
    <source>
        <dbReference type="PROSITE" id="PS50805"/>
    </source>
</evidence>